<dbReference type="EMBL" id="PYLY01000038">
    <property type="protein sequence ID" value="PSU00740.1"/>
    <property type="molecule type" value="Genomic_DNA"/>
</dbReference>
<evidence type="ECO:0000313" key="2">
    <source>
        <dbReference type="Proteomes" id="UP000241858"/>
    </source>
</evidence>
<gene>
    <name evidence="1" type="ORF">C0W81_16030</name>
</gene>
<evidence type="ECO:0000313" key="1">
    <source>
        <dbReference type="EMBL" id="PSU00740.1"/>
    </source>
</evidence>
<dbReference type="OrthoDB" id="8455288at2"/>
<proteinExistence type="predicted"/>
<dbReference type="InterPro" id="IPR010260">
    <property type="entry name" value="AlpA"/>
</dbReference>
<organism evidence="1 2">
    <name type="scientific">Photobacterium aquimaris</name>
    <dbReference type="NCBI Taxonomy" id="512643"/>
    <lineage>
        <taxon>Bacteria</taxon>
        <taxon>Pseudomonadati</taxon>
        <taxon>Pseudomonadota</taxon>
        <taxon>Gammaproteobacteria</taxon>
        <taxon>Vibrionales</taxon>
        <taxon>Vibrionaceae</taxon>
        <taxon>Photobacterium</taxon>
    </lineage>
</organism>
<reference evidence="1 2" key="1">
    <citation type="submission" date="2018-03" db="EMBL/GenBank/DDBJ databases">
        <title>Whole genome sequencing of Histamine producing bacteria.</title>
        <authorList>
            <person name="Butler K."/>
        </authorList>
    </citation>
    <scope>NUCLEOTIDE SEQUENCE [LARGE SCALE GENOMIC DNA]</scope>
    <source>
        <strain evidence="1 2">DSM 23343</strain>
    </source>
</reference>
<comment type="caution">
    <text evidence="1">The sequence shown here is derived from an EMBL/GenBank/DDBJ whole genome shotgun (WGS) entry which is preliminary data.</text>
</comment>
<sequence>MSKQNVTDFPDRLISEKECAQMTGLCRTTRWEMEKQNNFPSKRRVGERKVMWLLSEVLCWMNSLEKTSNEAATNE</sequence>
<dbReference type="Gene3D" id="1.10.238.160">
    <property type="match status" value="1"/>
</dbReference>
<dbReference type="RefSeq" id="WP_060998655.1">
    <property type="nucleotide sequence ID" value="NZ_LNQZ01000016.1"/>
</dbReference>
<dbReference type="AlphaFoldDB" id="A0A2T3HUI2"/>
<name>A0A2T3HUI2_9GAMM</name>
<accession>A0A2T3HUI2</accession>
<protein>
    <submittedName>
        <fullName evidence="1">AlpA family phage regulatory protein</fullName>
    </submittedName>
</protein>
<dbReference type="Pfam" id="PF05930">
    <property type="entry name" value="Phage_AlpA"/>
    <property type="match status" value="1"/>
</dbReference>
<dbReference type="Proteomes" id="UP000241858">
    <property type="component" value="Unassembled WGS sequence"/>
</dbReference>